<protein>
    <recommendedName>
        <fullName evidence="4">Cyanovirin-N domain-containing protein</fullName>
    </recommendedName>
</protein>
<accession>A0A1Y2ACH2</accession>
<dbReference type="Proteomes" id="UP000193920">
    <property type="component" value="Unassembled WGS sequence"/>
</dbReference>
<feature type="signal peptide" evidence="1">
    <location>
        <begin position="1"/>
        <end position="19"/>
    </location>
</feature>
<dbReference type="EMBL" id="MCOG01000297">
    <property type="protein sequence ID" value="ORY20202.1"/>
    <property type="molecule type" value="Genomic_DNA"/>
</dbReference>
<evidence type="ECO:0000313" key="2">
    <source>
        <dbReference type="EMBL" id="ORY20202.1"/>
    </source>
</evidence>
<gene>
    <name evidence="2" type="ORF">LY90DRAFT_634027</name>
</gene>
<proteinExistence type="predicted"/>
<dbReference type="AlphaFoldDB" id="A0A1Y2ACH2"/>
<reference evidence="2 3" key="1">
    <citation type="submission" date="2016-08" db="EMBL/GenBank/DDBJ databases">
        <title>A Parts List for Fungal Cellulosomes Revealed by Comparative Genomics.</title>
        <authorList>
            <consortium name="DOE Joint Genome Institute"/>
            <person name="Haitjema C.H."/>
            <person name="Gilmore S.P."/>
            <person name="Henske J.K."/>
            <person name="Solomon K.V."/>
            <person name="De Groot R."/>
            <person name="Kuo A."/>
            <person name="Mondo S.J."/>
            <person name="Salamov A.A."/>
            <person name="Labutti K."/>
            <person name="Zhao Z."/>
            <person name="Chiniquy J."/>
            <person name="Barry K."/>
            <person name="Brewer H.M."/>
            <person name="Purvine S.O."/>
            <person name="Wright A.T."/>
            <person name="Boxma B."/>
            <person name="Van Alen T."/>
            <person name="Hackstein J.H."/>
            <person name="Baker S.E."/>
            <person name="Grigoriev I.V."/>
            <person name="O'Malley M.A."/>
        </authorList>
    </citation>
    <scope>NUCLEOTIDE SEQUENCE [LARGE SCALE GENOMIC DNA]</scope>
    <source>
        <strain evidence="2 3">G1</strain>
    </source>
</reference>
<sequence>MKFFNFLCCTAMAFATASANLYFAKDTKLNFSSCNGEKTEAYNCLYNDSDNHVKCMYYRQDEDVYHIEIPITNVIGLENCNMRGWSQFNKSVLSKYDEATNEWYETDNLFNRECGVTAGANKYEGGKQRFDVWTPQDCHFALEYDTAYTLYSY</sequence>
<organism evidence="2 3">
    <name type="scientific">Neocallimastix californiae</name>
    <dbReference type="NCBI Taxonomy" id="1754190"/>
    <lineage>
        <taxon>Eukaryota</taxon>
        <taxon>Fungi</taxon>
        <taxon>Fungi incertae sedis</taxon>
        <taxon>Chytridiomycota</taxon>
        <taxon>Chytridiomycota incertae sedis</taxon>
        <taxon>Neocallimastigomycetes</taxon>
        <taxon>Neocallimastigales</taxon>
        <taxon>Neocallimastigaceae</taxon>
        <taxon>Neocallimastix</taxon>
    </lineage>
</organism>
<feature type="chain" id="PRO_5012169217" description="Cyanovirin-N domain-containing protein" evidence="1">
    <location>
        <begin position="20"/>
        <end position="153"/>
    </location>
</feature>
<evidence type="ECO:0000313" key="3">
    <source>
        <dbReference type="Proteomes" id="UP000193920"/>
    </source>
</evidence>
<keyword evidence="3" id="KW-1185">Reference proteome</keyword>
<name>A0A1Y2ACH2_9FUNG</name>
<comment type="caution">
    <text evidence="2">The sequence shown here is derived from an EMBL/GenBank/DDBJ whole genome shotgun (WGS) entry which is preliminary data.</text>
</comment>
<keyword evidence="1" id="KW-0732">Signal</keyword>
<evidence type="ECO:0000256" key="1">
    <source>
        <dbReference type="SAM" id="SignalP"/>
    </source>
</evidence>
<evidence type="ECO:0008006" key="4">
    <source>
        <dbReference type="Google" id="ProtNLM"/>
    </source>
</evidence>